<feature type="region of interest" description="Disordered" evidence="1">
    <location>
        <begin position="69"/>
        <end position="102"/>
    </location>
</feature>
<dbReference type="KEGG" id="bsed:DN745_06680"/>
<dbReference type="RefSeq" id="WP_111333218.1">
    <property type="nucleotide sequence ID" value="NZ_CP030032.1"/>
</dbReference>
<protein>
    <submittedName>
        <fullName evidence="2">Uncharacterized protein</fullName>
    </submittedName>
</protein>
<gene>
    <name evidence="2" type="ORF">DN745_06680</name>
</gene>
<sequence length="360" mass="38375">MGARAATFFDELQKMLVNFDLRKNSLLLLCVVSLMSGCILSDDSPTERRVNDVGVDAGQGEDVLEDVSDATQDDATQEDIAQEDAVGDVGDDTDSGGVECDPAAPSRACLEDALLGKTFATLMNASTDNAEQSGDAPEVGLAVFLEFSQDEQNPCIVDLQFEQQTQGTCALTSNNRLQILVEDENGTLAPVISLDPTFRGGELTALKTDEIPNVGVLDFRPLPETGVRNQLRQELSGAWVEEAGLNDPAPSDSRIGVNFNQDGGRADYGVRFPESGVFLAYIAGDFEIISCGDRACWAIRNAHYQINQPDCVDNCFSVGDAAVSLGGAIKGGETVSAIMLPKVEGEVMSSVQGVRVRPNQ</sequence>
<dbReference type="EMBL" id="CP030032">
    <property type="protein sequence ID" value="AWV89040.1"/>
    <property type="molecule type" value="Genomic_DNA"/>
</dbReference>
<evidence type="ECO:0000313" key="2">
    <source>
        <dbReference type="EMBL" id="AWV89040.1"/>
    </source>
</evidence>
<dbReference type="AlphaFoldDB" id="A0A2Z4FJK9"/>
<evidence type="ECO:0000313" key="3">
    <source>
        <dbReference type="Proteomes" id="UP000249799"/>
    </source>
</evidence>
<evidence type="ECO:0000256" key="1">
    <source>
        <dbReference type="SAM" id="MobiDB-lite"/>
    </source>
</evidence>
<feature type="compositionally biased region" description="Acidic residues" evidence="1">
    <location>
        <begin position="69"/>
        <end position="94"/>
    </location>
</feature>
<organism evidence="2 3">
    <name type="scientific">Bradymonas sediminis</name>
    <dbReference type="NCBI Taxonomy" id="1548548"/>
    <lineage>
        <taxon>Bacteria</taxon>
        <taxon>Deltaproteobacteria</taxon>
        <taxon>Bradymonadales</taxon>
        <taxon>Bradymonadaceae</taxon>
        <taxon>Bradymonas</taxon>
    </lineage>
</organism>
<reference evidence="2 3" key="1">
    <citation type="submission" date="2018-06" db="EMBL/GenBank/DDBJ databases">
        <title>Lujinxingia sediminis gen. nov. sp. nov., a new facultative anaerobic member of the class Deltaproteobacteria, and proposal of Lujinxingaceae fam. nov.</title>
        <authorList>
            <person name="Guo L.-Y."/>
            <person name="Li C.-M."/>
            <person name="Wang S."/>
            <person name="Du Z.-J."/>
        </authorList>
    </citation>
    <scope>NUCLEOTIDE SEQUENCE [LARGE SCALE GENOMIC DNA]</scope>
    <source>
        <strain evidence="2 3">FA350</strain>
    </source>
</reference>
<keyword evidence="3" id="KW-1185">Reference proteome</keyword>
<name>A0A2Z4FJK9_9DELT</name>
<dbReference type="Proteomes" id="UP000249799">
    <property type="component" value="Chromosome"/>
</dbReference>
<accession>A0A2Z4FJK9</accession>
<proteinExistence type="predicted"/>